<keyword evidence="4" id="KW-1185">Reference proteome</keyword>
<organism evidence="3 4">
    <name type="scientific">Nocardioides cremeus</name>
    <dbReference type="NCBI Taxonomy" id="3058044"/>
    <lineage>
        <taxon>Bacteria</taxon>
        <taxon>Bacillati</taxon>
        <taxon>Actinomycetota</taxon>
        <taxon>Actinomycetes</taxon>
        <taxon>Propionibacteriales</taxon>
        <taxon>Nocardioidaceae</taxon>
        <taxon>Nocardioides</taxon>
    </lineage>
</organism>
<proteinExistence type="predicted"/>
<dbReference type="SUPFAM" id="SSF52266">
    <property type="entry name" value="SGNH hydrolase"/>
    <property type="match status" value="1"/>
</dbReference>
<evidence type="ECO:0000256" key="1">
    <source>
        <dbReference type="SAM" id="SignalP"/>
    </source>
</evidence>
<reference evidence="3" key="1">
    <citation type="submission" date="2023-06" db="EMBL/GenBank/DDBJ databases">
        <title>Genome sequence of Nocardioides sp. SOB44.</title>
        <authorList>
            <person name="Zhang G."/>
        </authorList>
    </citation>
    <scope>NUCLEOTIDE SEQUENCE</scope>
    <source>
        <strain evidence="3">SOB44</strain>
    </source>
</reference>
<evidence type="ECO:0000259" key="2">
    <source>
        <dbReference type="Pfam" id="PF13472"/>
    </source>
</evidence>
<dbReference type="InterPro" id="IPR013830">
    <property type="entry name" value="SGNH_hydro"/>
</dbReference>
<dbReference type="InterPro" id="IPR037460">
    <property type="entry name" value="SEST-like"/>
</dbReference>
<feature type="domain" description="SGNH hydrolase-type esterase" evidence="2">
    <location>
        <begin position="45"/>
        <end position="281"/>
    </location>
</feature>
<dbReference type="Pfam" id="PF13472">
    <property type="entry name" value="Lipase_GDSL_2"/>
    <property type="match status" value="1"/>
</dbReference>
<feature type="chain" id="PRO_5047413826" evidence="1">
    <location>
        <begin position="29"/>
        <end position="304"/>
    </location>
</feature>
<name>A0ABT8TTJ1_9ACTN</name>
<dbReference type="GO" id="GO:0016787">
    <property type="term" value="F:hydrolase activity"/>
    <property type="evidence" value="ECO:0007669"/>
    <property type="project" value="UniProtKB-KW"/>
</dbReference>
<dbReference type="Proteomes" id="UP001168363">
    <property type="component" value="Unassembled WGS sequence"/>
</dbReference>
<sequence length="304" mass="32057">MSRRPALLATAALALVGALLPSGTTAVADPSEPAIAERAGLRYVAMGDSYSAASGVLPLDPAAPAQCLRSLRNYPHVLAEAVGARLTDVSCGAADTGDYRGSQHPDVAPQLDALGRRTRLVTMTIGGNDSSVFINSILQCGAAGVTTAGQGSPCKDQYGDSFTDTIRQTTFPAIRRALRDVHRRAPKAEVAILGYPWIMPERVGCYPLMPVARGDVPYLRTIQRTLNNAVKRAAKATGSTYVNLNRASDGHDACQLPGTRWVEPVLAGTNPVVVHPNALGEEQMARRTMKVLGLPGTITPSPLP</sequence>
<gene>
    <name evidence="3" type="ORF">QWJ41_15520</name>
</gene>
<dbReference type="RefSeq" id="WP_302709307.1">
    <property type="nucleotide sequence ID" value="NZ_JAULSC010000017.1"/>
</dbReference>
<accession>A0ABT8TTJ1</accession>
<dbReference type="InterPro" id="IPR036514">
    <property type="entry name" value="SGNH_hydro_sf"/>
</dbReference>
<dbReference type="Gene3D" id="3.40.50.1110">
    <property type="entry name" value="SGNH hydrolase"/>
    <property type="match status" value="1"/>
</dbReference>
<dbReference type="PANTHER" id="PTHR37981:SF1">
    <property type="entry name" value="SGNH HYDROLASE-TYPE ESTERASE DOMAIN-CONTAINING PROTEIN"/>
    <property type="match status" value="1"/>
</dbReference>
<evidence type="ECO:0000313" key="3">
    <source>
        <dbReference type="EMBL" id="MDO3397136.1"/>
    </source>
</evidence>
<evidence type="ECO:0000313" key="4">
    <source>
        <dbReference type="Proteomes" id="UP001168363"/>
    </source>
</evidence>
<keyword evidence="3" id="KW-0378">Hydrolase</keyword>
<keyword evidence="1" id="KW-0732">Signal</keyword>
<dbReference type="EC" id="3.1.-.-" evidence="3"/>
<comment type="caution">
    <text evidence="3">The sequence shown here is derived from an EMBL/GenBank/DDBJ whole genome shotgun (WGS) entry which is preliminary data.</text>
</comment>
<protein>
    <submittedName>
        <fullName evidence="3">SGNH/GDSL hydrolase family protein</fullName>
        <ecNumber evidence="3">3.1.-.-</ecNumber>
    </submittedName>
</protein>
<dbReference type="PANTHER" id="PTHR37981">
    <property type="entry name" value="LIPASE 2"/>
    <property type="match status" value="1"/>
</dbReference>
<dbReference type="EMBL" id="JAULSC010000017">
    <property type="protein sequence ID" value="MDO3397136.1"/>
    <property type="molecule type" value="Genomic_DNA"/>
</dbReference>
<feature type="signal peptide" evidence="1">
    <location>
        <begin position="1"/>
        <end position="28"/>
    </location>
</feature>
<dbReference type="CDD" id="cd01823">
    <property type="entry name" value="SEST_like"/>
    <property type="match status" value="1"/>
</dbReference>